<feature type="site" description="Important for substrate specificity" evidence="6">
    <location>
        <position position="70"/>
    </location>
</feature>
<comment type="caution">
    <text evidence="6">Lacks conserved residue(s) required for the propagation of feature annotation.</text>
</comment>
<dbReference type="EC" id="3.6.1.9" evidence="6"/>
<proteinExistence type="inferred from homology"/>
<comment type="catalytic activity">
    <reaction evidence="6">
        <text>UTP + H2O = UMP + diphosphate + H(+)</text>
        <dbReference type="Rhea" id="RHEA:29395"/>
        <dbReference type="ChEBI" id="CHEBI:15377"/>
        <dbReference type="ChEBI" id="CHEBI:15378"/>
        <dbReference type="ChEBI" id="CHEBI:33019"/>
        <dbReference type="ChEBI" id="CHEBI:46398"/>
        <dbReference type="ChEBI" id="CHEBI:57865"/>
        <dbReference type="EC" id="3.6.1.9"/>
    </reaction>
</comment>
<dbReference type="GO" id="GO:0036218">
    <property type="term" value="F:dTTP diphosphatase activity"/>
    <property type="evidence" value="ECO:0007669"/>
    <property type="project" value="RHEA"/>
</dbReference>
<comment type="cofactor">
    <cofactor evidence="1 6">
        <name>a divalent metal cation</name>
        <dbReference type="ChEBI" id="CHEBI:60240"/>
    </cofactor>
</comment>
<dbReference type="SUPFAM" id="SSF52972">
    <property type="entry name" value="ITPase-like"/>
    <property type="match status" value="1"/>
</dbReference>
<dbReference type="RefSeq" id="WP_057986877.1">
    <property type="nucleotide sequence ID" value="NZ_JAGGKH010000007.1"/>
</dbReference>
<evidence type="ECO:0000256" key="6">
    <source>
        <dbReference type="HAMAP-Rule" id="MF_00528"/>
    </source>
</evidence>
<evidence type="ECO:0000256" key="5">
    <source>
        <dbReference type="ARBA" id="ARBA00023080"/>
    </source>
</evidence>
<comment type="catalytic activity">
    <reaction evidence="6">
        <text>dTTP + H2O = dTMP + diphosphate + H(+)</text>
        <dbReference type="Rhea" id="RHEA:28534"/>
        <dbReference type="ChEBI" id="CHEBI:15377"/>
        <dbReference type="ChEBI" id="CHEBI:15378"/>
        <dbReference type="ChEBI" id="CHEBI:33019"/>
        <dbReference type="ChEBI" id="CHEBI:37568"/>
        <dbReference type="ChEBI" id="CHEBI:63528"/>
        <dbReference type="EC" id="3.6.1.9"/>
    </reaction>
</comment>
<dbReference type="NCBIfam" id="TIGR00172">
    <property type="entry name" value="maf"/>
    <property type="match status" value="1"/>
</dbReference>
<dbReference type="InterPro" id="IPR029001">
    <property type="entry name" value="ITPase-like_fam"/>
</dbReference>
<dbReference type="FunFam" id="3.90.950.10:FF:000005">
    <property type="entry name" value="7-methyl-GTP pyrophosphatase"/>
    <property type="match status" value="1"/>
</dbReference>
<dbReference type="PANTHER" id="PTHR43213">
    <property type="entry name" value="BIFUNCTIONAL DTTP/UTP PYROPHOSPHATASE/METHYLTRANSFERASE PROTEIN-RELATED"/>
    <property type="match status" value="1"/>
</dbReference>
<dbReference type="EMBL" id="LDJR01000027">
    <property type="protein sequence ID" value="OAK74210.1"/>
    <property type="molecule type" value="Genomic_DNA"/>
</dbReference>
<feature type="site" description="Important for substrate specificity" evidence="6">
    <location>
        <position position="152"/>
    </location>
</feature>
<evidence type="ECO:0000313" key="8">
    <source>
        <dbReference type="Proteomes" id="UP000077881"/>
    </source>
</evidence>
<feature type="active site" description="Proton acceptor" evidence="6">
    <location>
        <position position="69"/>
    </location>
</feature>
<comment type="caution">
    <text evidence="7">The sequence shown here is derived from an EMBL/GenBank/DDBJ whole genome shotgun (WGS) entry which is preliminary data.</text>
</comment>
<evidence type="ECO:0000313" key="7">
    <source>
        <dbReference type="EMBL" id="OAK74210.1"/>
    </source>
</evidence>
<dbReference type="PANTHER" id="PTHR43213:SF5">
    <property type="entry name" value="BIFUNCTIONAL DTTP_UTP PYROPHOSPHATASE_METHYLTRANSFERASE PROTEIN-RELATED"/>
    <property type="match status" value="1"/>
</dbReference>
<keyword evidence="3 6" id="KW-0963">Cytoplasm</keyword>
<dbReference type="AlphaFoldDB" id="A0A178A3X4"/>
<dbReference type="Gene3D" id="3.90.950.10">
    <property type="match status" value="1"/>
</dbReference>
<dbReference type="GO" id="GO:0036221">
    <property type="term" value="F:UTP diphosphatase activity"/>
    <property type="evidence" value="ECO:0007669"/>
    <property type="project" value="RHEA"/>
</dbReference>
<name>A0A178A3X4_9BACI</name>
<comment type="similarity">
    <text evidence="6">Belongs to the Maf family. YhdE subfamily.</text>
</comment>
<organism evidence="7 8">
    <name type="scientific">Lederbergia galactosidilytica</name>
    <dbReference type="NCBI Taxonomy" id="217031"/>
    <lineage>
        <taxon>Bacteria</taxon>
        <taxon>Bacillati</taxon>
        <taxon>Bacillota</taxon>
        <taxon>Bacilli</taxon>
        <taxon>Bacillales</taxon>
        <taxon>Bacillaceae</taxon>
        <taxon>Lederbergia</taxon>
    </lineage>
</organism>
<protein>
    <recommendedName>
        <fullName evidence="6">dTTP/UTP pyrophosphatase</fullName>
        <shortName evidence="6">dTTPase/UTPase</shortName>
        <ecNumber evidence="6">3.6.1.9</ecNumber>
    </recommendedName>
    <alternativeName>
        <fullName evidence="6">Nucleoside triphosphate pyrophosphatase</fullName>
    </alternativeName>
    <alternativeName>
        <fullName evidence="6">Nucleotide pyrophosphatase</fullName>
        <shortName evidence="6">Nucleotide PPase</shortName>
    </alternativeName>
</protein>
<dbReference type="STRING" id="217031.ABB05_04805"/>
<dbReference type="PIRSF" id="PIRSF006305">
    <property type="entry name" value="Maf"/>
    <property type="match status" value="1"/>
</dbReference>
<comment type="function">
    <text evidence="6">Nucleoside triphosphate pyrophosphatase that hydrolyzes dTTP and UTP. May have a dual role in cell division arrest and in preventing the incorporation of modified nucleotides into cellular nucleic acids.</text>
</comment>
<evidence type="ECO:0000256" key="2">
    <source>
        <dbReference type="ARBA" id="ARBA00004496"/>
    </source>
</evidence>
<keyword evidence="5 6" id="KW-0546">Nucleotide metabolism</keyword>
<keyword evidence="8" id="KW-1185">Reference proteome</keyword>
<dbReference type="OrthoDB" id="9807767at2"/>
<dbReference type="PATRIC" id="fig|217031.6.peg.1041"/>
<gene>
    <name evidence="7" type="ORF">ABB05_04805</name>
</gene>
<keyword evidence="4 6" id="KW-0378">Hydrolase</keyword>
<comment type="subcellular location">
    <subcellularLocation>
        <location evidence="2 6">Cytoplasm</location>
    </subcellularLocation>
</comment>
<dbReference type="GO" id="GO:0009117">
    <property type="term" value="P:nucleotide metabolic process"/>
    <property type="evidence" value="ECO:0007669"/>
    <property type="project" value="UniProtKB-KW"/>
</dbReference>
<dbReference type="Pfam" id="PF02545">
    <property type="entry name" value="Maf"/>
    <property type="match status" value="1"/>
</dbReference>
<sequence length="190" mass="21338">MKNLILASTSPRRKDLLKKLNIPFTTFSPNVDESVNQKLPPGEIVIMLSSRKANVAAQQFPSSTIIAADTIVVSNEKILGKPKSRKEAKDMLCELSGKRHFVYTGVTLVNEQHTESFYEKTAVDFWPLTDQEIEKYLDNGEPFDKAGAYGIQGLGSLFVKSIQGDYYSVVGLPISRLFRLFMEKRLVPYS</sequence>
<dbReference type="HAMAP" id="MF_00528">
    <property type="entry name" value="Maf"/>
    <property type="match status" value="1"/>
</dbReference>
<dbReference type="Proteomes" id="UP000077881">
    <property type="component" value="Unassembled WGS sequence"/>
</dbReference>
<dbReference type="InterPro" id="IPR003697">
    <property type="entry name" value="Maf-like"/>
</dbReference>
<dbReference type="GO" id="GO:0005737">
    <property type="term" value="C:cytoplasm"/>
    <property type="evidence" value="ECO:0007669"/>
    <property type="project" value="UniProtKB-SubCell"/>
</dbReference>
<evidence type="ECO:0000256" key="3">
    <source>
        <dbReference type="ARBA" id="ARBA00022490"/>
    </source>
</evidence>
<accession>A0A178A3X4</accession>
<evidence type="ECO:0000256" key="1">
    <source>
        <dbReference type="ARBA" id="ARBA00001968"/>
    </source>
</evidence>
<evidence type="ECO:0000256" key="4">
    <source>
        <dbReference type="ARBA" id="ARBA00022801"/>
    </source>
</evidence>
<reference evidence="7 8" key="1">
    <citation type="submission" date="2015-05" db="EMBL/GenBank/DDBJ databases">
        <title>Comparison of genome.</title>
        <authorList>
            <person name="Zheng Z."/>
            <person name="Sun M."/>
        </authorList>
    </citation>
    <scope>NUCLEOTIDE SEQUENCE [LARGE SCALE GENOMIC DNA]</scope>
    <source>
        <strain evidence="7 8">G25-74</strain>
    </source>
</reference>
<dbReference type="CDD" id="cd00555">
    <property type="entry name" value="Maf"/>
    <property type="match status" value="1"/>
</dbReference>
<feature type="site" description="Important for substrate specificity" evidence="6">
    <location>
        <position position="12"/>
    </location>
</feature>